<name>A0AAU9DE25_9BACT</name>
<evidence type="ECO:0008006" key="4">
    <source>
        <dbReference type="Google" id="ProtNLM"/>
    </source>
</evidence>
<feature type="signal peptide" evidence="1">
    <location>
        <begin position="1"/>
        <end position="23"/>
    </location>
</feature>
<evidence type="ECO:0000256" key="1">
    <source>
        <dbReference type="SAM" id="SignalP"/>
    </source>
</evidence>
<dbReference type="AlphaFoldDB" id="A0AAU9DE25"/>
<sequence>MRWFRNILIMITFCATCVLNAGAQVVENSRIEGTMLLTDLNAQIASTEMLNSIYGYDFDKMEQCFAELKEEYGWHPMPYFLRGLAEWWKIEPNIENKAYDKRFLAYMDTSIALCKGIYKIDRTKVEASFFLAASHAFKGRLLGERKQWRKAATQARLALKYMEECYERSEMSPELLFGDGLYNYFVEWIPENYAVLRPIMLFFRNGDKEKGIEQLREVANNAFYTRTEAQFFLLRILNLEGKHKAEVLRITGYLHKLYPENPVFHRYYARALYATGQHTEMKAACEEILQKIDSASFGYGPNAGRYAAFFLGQYHEVRLQFDKAKENYLRVLEFVKENGYYESGYHLYALLSLEEMAARDGNKKEAEKYFKTIRKYAKRNHGAFKKGKKIWKKAKRSS</sequence>
<keyword evidence="3" id="KW-1185">Reference proteome</keyword>
<dbReference type="Gene3D" id="1.25.40.10">
    <property type="entry name" value="Tetratricopeptide repeat domain"/>
    <property type="match status" value="1"/>
</dbReference>
<dbReference type="KEGG" id="fax:FUAX_31570"/>
<feature type="chain" id="PRO_5043986790" description="Tol-pal system protein YbgF" evidence="1">
    <location>
        <begin position="24"/>
        <end position="398"/>
    </location>
</feature>
<evidence type="ECO:0000313" key="2">
    <source>
        <dbReference type="EMBL" id="BDD10725.1"/>
    </source>
</evidence>
<dbReference type="InterPro" id="IPR011990">
    <property type="entry name" value="TPR-like_helical_dom_sf"/>
</dbReference>
<organism evidence="2 3">
    <name type="scientific">Fulvitalea axinellae</name>
    <dbReference type="NCBI Taxonomy" id="1182444"/>
    <lineage>
        <taxon>Bacteria</taxon>
        <taxon>Pseudomonadati</taxon>
        <taxon>Bacteroidota</taxon>
        <taxon>Cytophagia</taxon>
        <taxon>Cytophagales</taxon>
        <taxon>Persicobacteraceae</taxon>
        <taxon>Fulvitalea</taxon>
    </lineage>
</organism>
<keyword evidence="1" id="KW-0732">Signal</keyword>
<gene>
    <name evidence="2" type="ORF">FUAX_31570</name>
</gene>
<dbReference type="RefSeq" id="WP_338392263.1">
    <property type="nucleotide sequence ID" value="NZ_AP025314.1"/>
</dbReference>
<dbReference type="SUPFAM" id="SSF48452">
    <property type="entry name" value="TPR-like"/>
    <property type="match status" value="1"/>
</dbReference>
<accession>A0AAU9DE25</accession>
<dbReference type="Proteomes" id="UP001348817">
    <property type="component" value="Chromosome"/>
</dbReference>
<reference evidence="2 3" key="1">
    <citation type="submission" date="2021-12" db="EMBL/GenBank/DDBJ databases">
        <title>Genome sequencing of bacteria with rrn-lacking chromosome and rrn-plasmid.</title>
        <authorList>
            <person name="Anda M."/>
            <person name="Iwasaki W."/>
        </authorList>
    </citation>
    <scope>NUCLEOTIDE SEQUENCE [LARGE SCALE GENOMIC DNA]</scope>
    <source>
        <strain evidence="2 3">DSM 100852</strain>
    </source>
</reference>
<evidence type="ECO:0000313" key="3">
    <source>
        <dbReference type="Proteomes" id="UP001348817"/>
    </source>
</evidence>
<proteinExistence type="predicted"/>
<dbReference type="EMBL" id="AP025314">
    <property type="protein sequence ID" value="BDD10725.1"/>
    <property type="molecule type" value="Genomic_DNA"/>
</dbReference>
<protein>
    <recommendedName>
        <fullName evidence="4">Tol-pal system protein YbgF</fullName>
    </recommendedName>
</protein>